<organism evidence="2 3">
    <name type="scientific">Flemingia macrophylla</name>
    <dbReference type="NCBI Taxonomy" id="520843"/>
    <lineage>
        <taxon>Eukaryota</taxon>
        <taxon>Viridiplantae</taxon>
        <taxon>Streptophyta</taxon>
        <taxon>Embryophyta</taxon>
        <taxon>Tracheophyta</taxon>
        <taxon>Spermatophyta</taxon>
        <taxon>Magnoliopsida</taxon>
        <taxon>eudicotyledons</taxon>
        <taxon>Gunneridae</taxon>
        <taxon>Pentapetalae</taxon>
        <taxon>rosids</taxon>
        <taxon>fabids</taxon>
        <taxon>Fabales</taxon>
        <taxon>Fabaceae</taxon>
        <taxon>Papilionoideae</taxon>
        <taxon>50 kb inversion clade</taxon>
        <taxon>NPAAA clade</taxon>
        <taxon>indigoferoid/millettioid clade</taxon>
        <taxon>Phaseoleae</taxon>
        <taxon>Flemingia</taxon>
    </lineage>
</organism>
<sequence length="94" mass="10652">MLNPCANSKLKRKRKGNEIHNANLTIDKQEEKDVNKEKISSNDGTLFTHLASSPKNVSSPTIFILDNASLQKGLVRKKWKILNSDEDAQFMLKQ</sequence>
<dbReference type="EMBL" id="JBGMDY010000002">
    <property type="protein sequence ID" value="KAL2343321.1"/>
    <property type="molecule type" value="Genomic_DNA"/>
</dbReference>
<proteinExistence type="predicted"/>
<accession>A0ABD1N624</accession>
<dbReference type="AlphaFoldDB" id="A0ABD1N624"/>
<protein>
    <submittedName>
        <fullName evidence="2">Uncharacterized protein</fullName>
    </submittedName>
</protein>
<evidence type="ECO:0000313" key="2">
    <source>
        <dbReference type="EMBL" id="KAL2343321.1"/>
    </source>
</evidence>
<gene>
    <name evidence="2" type="ORF">Fmac_004606</name>
</gene>
<evidence type="ECO:0000256" key="1">
    <source>
        <dbReference type="SAM" id="MobiDB-lite"/>
    </source>
</evidence>
<comment type="caution">
    <text evidence="2">The sequence shown here is derived from an EMBL/GenBank/DDBJ whole genome shotgun (WGS) entry which is preliminary data.</text>
</comment>
<feature type="region of interest" description="Disordered" evidence="1">
    <location>
        <begin position="1"/>
        <end position="24"/>
    </location>
</feature>
<reference evidence="2 3" key="1">
    <citation type="submission" date="2024-08" db="EMBL/GenBank/DDBJ databases">
        <title>Insights into the chromosomal genome structure of Flemingia macrophylla.</title>
        <authorList>
            <person name="Ding Y."/>
            <person name="Zhao Y."/>
            <person name="Bi W."/>
            <person name="Wu M."/>
            <person name="Zhao G."/>
            <person name="Gong Y."/>
            <person name="Li W."/>
            <person name="Zhang P."/>
        </authorList>
    </citation>
    <scope>NUCLEOTIDE SEQUENCE [LARGE SCALE GENOMIC DNA]</scope>
    <source>
        <strain evidence="2">DYQJB</strain>
        <tissue evidence="2">Leaf</tissue>
    </source>
</reference>
<name>A0ABD1N624_9FABA</name>
<evidence type="ECO:0000313" key="3">
    <source>
        <dbReference type="Proteomes" id="UP001603857"/>
    </source>
</evidence>
<keyword evidence="3" id="KW-1185">Reference proteome</keyword>
<dbReference type="Proteomes" id="UP001603857">
    <property type="component" value="Unassembled WGS sequence"/>
</dbReference>